<evidence type="ECO:0000256" key="11">
    <source>
        <dbReference type="ARBA" id="ARBA00037252"/>
    </source>
</evidence>
<dbReference type="Gene3D" id="2.70.70.10">
    <property type="entry name" value="Glucose Permease (Domain IIA)"/>
    <property type="match status" value="1"/>
</dbReference>
<evidence type="ECO:0000256" key="15">
    <source>
        <dbReference type="ARBA" id="ARBA00042873"/>
    </source>
</evidence>
<dbReference type="Proteomes" id="UP000298603">
    <property type="component" value="Chromosome"/>
</dbReference>
<evidence type="ECO:0000256" key="5">
    <source>
        <dbReference type="ARBA" id="ARBA00022597"/>
    </source>
</evidence>
<evidence type="ECO:0000256" key="1">
    <source>
        <dbReference type="ARBA" id="ARBA00001947"/>
    </source>
</evidence>
<evidence type="ECO:0000256" key="4">
    <source>
        <dbReference type="ARBA" id="ARBA00022553"/>
    </source>
</evidence>
<keyword evidence="10" id="KW-0862">Zinc</keyword>
<dbReference type="FunFam" id="2.70.70.10:FF:000001">
    <property type="entry name" value="PTS system glucose-specific IIA component"/>
    <property type="match status" value="1"/>
</dbReference>
<evidence type="ECO:0000256" key="9">
    <source>
        <dbReference type="ARBA" id="ARBA00022777"/>
    </source>
</evidence>
<dbReference type="AlphaFoldDB" id="A0A4D6YPC6"/>
<dbReference type="EMBL" id="CP032996">
    <property type="protein sequence ID" value="QCI27055.1"/>
    <property type="molecule type" value="Genomic_DNA"/>
</dbReference>
<dbReference type="InterPro" id="IPR011055">
    <property type="entry name" value="Dup_hybrid_motif"/>
</dbReference>
<comment type="subcellular location">
    <subcellularLocation>
        <location evidence="2">Cytoplasm</location>
    </subcellularLocation>
</comment>
<evidence type="ECO:0000313" key="18">
    <source>
        <dbReference type="Proteomes" id="UP000298603"/>
    </source>
</evidence>
<dbReference type="GO" id="GO:0046872">
    <property type="term" value="F:metal ion binding"/>
    <property type="evidence" value="ECO:0007669"/>
    <property type="project" value="UniProtKB-KW"/>
</dbReference>
<proteinExistence type="predicted"/>
<dbReference type="NCBIfam" id="NF006962">
    <property type="entry name" value="PRK09439.1"/>
    <property type="match status" value="1"/>
</dbReference>
<sequence length="166" mass="18537">MNLFSKLFKNNNLPKKNKIFSPISGTIINIESVPDEVFSKKIIGDGVAIKPSGKKIVSPVKGKIGTIFKTKHAFSILSEKNIEIFVHFGIDTILLNGKGFKKIAKENQYVNIGDIILEYNLNFLNEHSKSTLTPVVISNMEKIKTIKKYSGRVIAGKTPIMEIIYL</sequence>
<dbReference type="InterPro" id="IPR001127">
    <property type="entry name" value="PTS_EIIA_1_perm"/>
</dbReference>
<protein>
    <recommendedName>
        <fullName evidence="12">PTS system glucose-specific EIIA component</fullName>
    </recommendedName>
    <alternativeName>
        <fullName evidence="15">EIIA-Glc</fullName>
    </alternativeName>
    <alternativeName>
        <fullName evidence="14">EIII-Glc</fullName>
    </alternativeName>
    <alternativeName>
        <fullName evidence="13">Glucose-specific phosphotransferase enzyme IIA component</fullName>
    </alternativeName>
</protein>
<dbReference type="RefSeq" id="WP_158349321.1">
    <property type="nucleotide sequence ID" value="NZ_CP032996.1"/>
</dbReference>
<name>A0A4D6YPC6_9GAMM</name>
<keyword evidence="7" id="KW-0598">Phosphotransferase system</keyword>
<dbReference type="OrthoDB" id="7571469at2"/>
<evidence type="ECO:0000313" key="17">
    <source>
        <dbReference type="EMBL" id="QCI27055.1"/>
    </source>
</evidence>
<organism evidence="17 18">
    <name type="scientific">Buchnera aphidicola</name>
    <name type="common">Therioaphis trifolii</name>
    <dbReference type="NCBI Taxonomy" id="1241884"/>
    <lineage>
        <taxon>Bacteria</taxon>
        <taxon>Pseudomonadati</taxon>
        <taxon>Pseudomonadota</taxon>
        <taxon>Gammaproteobacteria</taxon>
        <taxon>Enterobacterales</taxon>
        <taxon>Erwiniaceae</taxon>
        <taxon>Buchnera</taxon>
    </lineage>
</organism>
<evidence type="ECO:0000256" key="3">
    <source>
        <dbReference type="ARBA" id="ARBA00022448"/>
    </source>
</evidence>
<evidence type="ECO:0000256" key="6">
    <source>
        <dbReference type="ARBA" id="ARBA00022679"/>
    </source>
</evidence>
<dbReference type="InterPro" id="IPR050890">
    <property type="entry name" value="PTS_EIIA_component"/>
</dbReference>
<evidence type="ECO:0000259" key="16">
    <source>
        <dbReference type="PROSITE" id="PS51093"/>
    </source>
</evidence>
<keyword evidence="5 17" id="KW-0762">Sugar transport</keyword>
<dbReference type="NCBIfam" id="TIGR00830">
    <property type="entry name" value="PTBA"/>
    <property type="match status" value="1"/>
</dbReference>
<keyword evidence="8" id="KW-0479">Metal-binding</keyword>
<dbReference type="PANTHER" id="PTHR45008">
    <property type="entry name" value="PTS SYSTEM GLUCOSE-SPECIFIC EIIA COMPONENT"/>
    <property type="match status" value="1"/>
</dbReference>
<dbReference type="PROSITE" id="PS51093">
    <property type="entry name" value="PTS_EIIA_TYPE_1"/>
    <property type="match status" value="1"/>
</dbReference>
<evidence type="ECO:0000256" key="12">
    <source>
        <dbReference type="ARBA" id="ARBA00039163"/>
    </source>
</evidence>
<evidence type="ECO:0000256" key="14">
    <source>
        <dbReference type="ARBA" id="ARBA00042526"/>
    </source>
</evidence>
<reference evidence="17 18" key="1">
    <citation type="submission" date="2018-10" db="EMBL/GenBank/DDBJ databases">
        <title>Comparative functional genomics of the obligate endosymbiont Buchnera aphidicola.</title>
        <authorList>
            <person name="Chong R.A."/>
        </authorList>
    </citation>
    <scope>NUCLEOTIDE SEQUENCE [LARGE SCALE GENOMIC DNA]</scope>
    <source>
        <strain evidence="17 18">Tma</strain>
    </source>
</reference>
<dbReference type="GO" id="GO:0009401">
    <property type="term" value="P:phosphoenolpyruvate-dependent sugar phosphotransferase system"/>
    <property type="evidence" value="ECO:0007669"/>
    <property type="project" value="UniProtKB-KW"/>
</dbReference>
<evidence type="ECO:0000256" key="13">
    <source>
        <dbReference type="ARBA" id="ARBA00042296"/>
    </source>
</evidence>
<gene>
    <name evidence="17" type="ORF">D9V81_00245</name>
</gene>
<dbReference type="SUPFAM" id="SSF51261">
    <property type="entry name" value="Duplicated hybrid motif"/>
    <property type="match status" value="1"/>
</dbReference>
<evidence type="ECO:0000256" key="10">
    <source>
        <dbReference type="ARBA" id="ARBA00022833"/>
    </source>
</evidence>
<dbReference type="Pfam" id="PF00358">
    <property type="entry name" value="PTS_EIIA_1"/>
    <property type="match status" value="1"/>
</dbReference>
<accession>A0A4D6YPC6</accession>
<comment type="cofactor">
    <cofactor evidence="1">
        <name>Zn(2+)</name>
        <dbReference type="ChEBI" id="CHEBI:29105"/>
    </cofactor>
</comment>
<evidence type="ECO:0000256" key="2">
    <source>
        <dbReference type="ARBA" id="ARBA00004496"/>
    </source>
</evidence>
<evidence type="ECO:0000256" key="8">
    <source>
        <dbReference type="ARBA" id="ARBA00022723"/>
    </source>
</evidence>
<evidence type="ECO:0000256" key="7">
    <source>
        <dbReference type="ARBA" id="ARBA00022683"/>
    </source>
</evidence>
<keyword evidence="6" id="KW-0808">Transferase</keyword>
<comment type="function">
    <text evidence="11">The phosphoenolpyruvate-dependent sugar phosphotransferase system (sugar PTS), a major carbohydrate active transport system, catalyzes the phosphorylation of incoming sugar substrates concomitantly with their translocation across the cell membrane. The enzyme II complex composed of PtsG and Crr is involved in glucose transport.</text>
</comment>
<keyword evidence="9" id="KW-0418">Kinase</keyword>
<feature type="domain" description="PTS EIIA type-1" evidence="16">
    <location>
        <begin position="35"/>
        <end position="139"/>
    </location>
</feature>
<dbReference type="GO" id="GO:0016301">
    <property type="term" value="F:kinase activity"/>
    <property type="evidence" value="ECO:0007669"/>
    <property type="project" value="UniProtKB-KW"/>
</dbReference>
<keyword evidence="18" id="KW-1185">Reference proteome</keyword>
<dbReference type="GO" id="GO:0005737">
    <property type="term" value="C:cytoplasm"/>
    <property type="evidence" value="ECO:0007669"/>
    <property type="project" value="UniProtKB-SubCell"/>
</dbReference>
<keyword evidence="4" id="KW-0597">Phosphoprotein</keyword>
<keyword evidence="3" id="KW-0813">Transport</keyword>
<dbReference type="PANTHER" id="PTHR45008:SF1">
    <property type="entry name" value="PTS SYSTEM GLUCOSE-SPECIFIC EIIA COMPONENT"/>
    <property type="match status" value="1"/>
</dbReference>